<dbReference type="EMBL" id="DVMU01000039">
    <property type="protein sequence ID" value="HIU33273.1"/>
    <property type="molecule type" value="Genomic_DNA"/>
</dbReference>
<dbReference type="GO" id="GO:0016787">
    <property type="term" value="F:hydrolase activity"/>
    <property type="evidence" value="ECO:0007669"/>
    <property type="project" value="UniProtKB-KW"/>
</dbReference>
<protein>
    <submittedName>
        <fullName evidence="7">Rne/Rng family ribonuclease</fullName>
    </submittedName>
</protein>
<dbReference type="CDD" id="cd04453">
    <property type="entry name" value="S1_RNase_E"/>
    <property type="match status" value="1"/>
</dbReference>
<dbReference type="GO" id="GO:0004540">
    <property type="term" value="F:RNA nuclease activity"/>
    <property type="evidence" value="ECO:0007669"/>
    <property type="project" value="InterPro"/>
</dbReference>
<dbReference type="PROSITE" id="PS50126">
    <property type="entry name" value="S1"/>
    <property type="match status" value="1"/>
</dbReference>
<dbReference type="AlphaFoldDB" id="A0A9D1IAA8"/>
<gene>
    <name evidence="7" type="ORF">IAB02_01795</name>
</gene>
<dbReference type="SUPFAM" id="SSF50249">
    <property type="entry name" value="Nucleic acid-binding proteins"/>
    <property type="match status" value="1"/>
</dbReference>
<keyword evidence="2" id="KW-0479">Metal-binding</keyword>
<name>A0A9D1IAA8_9FIRM</name>
<evidence type="ECO:0000256" key="3">
    <source>
        <dbReference type="ARBA" id="ARBA00022801"/>
    </source>
</evidence>
<dbReference type="GO" id="GO:0005737">
    <property type="term" value="C:cytoplasm"/>
    <property type="evidence" value="ECO:0007669"/>
    <property type="project" value="TreeGrafter"/>
</dbReference>
<dbReference type="GO" id="GO:0046872">
    <property type="term" value="F:metal ion binding"/>
    <property type="evidence" value="ECO:0007669"/>
    <property type="project" value="UniProtKB-KW"/>
</dbReference>
<sequence>MKQRILIDAFLGQTTLALLEEGDLAELYVERPGMEKLTGNIYVGRVQNVLPGMNAAFLDIGLGKNAFLYAGDIRVDTRSDQGLADALRQMQIQKLVRPGQEIMVQVVKEPGGEKGPRVSSHITLPGRYAVLLPTMPYIGVSRRIHGELERTRLRSVAEDACSRYGVGVIVRTAAEGASPEAIFSDVQALVQLWQSLAQRGACMAAPALLRQDDTLIERAVRDMLSDAVDSIRTDDPDTFRRLQEVVKLYAPDSAEKIVLDAETVPLFDRYRIPQQMERALDRRVWLKSGGYLVFDYTEALTVIDVNTGKYVGKRSLSETVFRINCEAAREIARQIRLRDLGGIIVVDFIDMDAPEEREQLLELLRECLKADRTRTNLAGLTSLGLVELTRKKVRQPVHKWMAHSCPQCRESGFVPAHGYLALKILWEIRRRRMAGDSTPLIIRANAAVGGHLLQMGAPAGGKTYVLFKDALSDSEYEMEPVLGTPEGGARLLKR</sequence>
<dbReference type="InterPro" id="IPR003029">
    <property type="entry name" value="S1_domain"/>
</dbReference>
<proteinExistence type="predicted"/>
<dbReference type="NCBIfam" id="TIGR00757">
    <property type="entry name" value="RNaseEG"/>
    <property type="match status" value="1"/>
</dbReference>
<dbReference type="GO" id="GO:0006364">
    <property type="term" value="P:rRNA processing"/>
    <property type="evidence" value="ECO:0007669"/>
    <property type="project" value="TreeGrafter"/>
</dbReference>
<keyword evidence="4" id="KW-0460">Magnesium</keyword>
<comment type="cofactor">
    <cofactor evidence="1">
        <name>Mg(2+)</name>
        <dbReference type="ChEBI" id="CHEBI:18420"/>
    </cofactor>
</comment>
<dbReference type="InterPro" id="IPR012340">
    <property type="entry name" value="NA-bd_OB-fold"/>
</dbReference>
<dbReference type="GO" id="GO:0003723">
    <property type="term" value="F:RNA binding"/>
    <property type="evidence" value="ECO:0007669"/>
    <property type="project" value="UniProtKB-KW"/>
</dbReference>
<reference evidence="7" key="1">
    <citation type="submission" date="2020-10" db="EMBL/GenBank/DDBJ databases">
        <authorList>
            <person name="Gilroy R."/>
        </authorList>
    </citation>
    <scope>NUCLEOTIDE SEQUENCE</scope>
    <source>
        <strain evidence="7">ChiHcec3-11533</strain>
    </source>
</reference>
<dbReference type="PANTHER" id="PTHR30001:SF0">
    <property type="entry name" value="RIBONUCLEASE G"/>
    <property type="match status" value="1"/>
</dbReference>
<evidence type="ECO:0000256" key="5">
    <source>
        <dbReference type="ARBA" id="ARBA00022884"/>
    </source>
</evidence>
<feature type="domain" description="S1 motif" evidence="6">
    <location>
        <begin position="39"/>
        <end position="127"/>
    </location>
</feature>
<keyword evidence="5" id="KW-0694">RNA-binding</keyword>
<organism evidence="7 8">
    <name type="scientific">Candidatus Pullichristensenella excrementigallinarum</name>
    <dbReference type="NCBI Taxonomy" id="2840907"/>
    <lineage>
        <taxon>Bacteria</taxon>
        <taxon>Bacillati</taxon>
        <taxon>Bacillota</taxon>
        <taxon>Clostridia</taxon>
        <taxon>Candidatus Pullichristensenella</taxon>
    </lineage>
</organism>
<evidence type="ECO:0000256" key="4">
    <source>
        <dbReference type="ARBA" id="ARBA00022842"/>
    </source>
</evidence>
<accession>A0A9D1IAA8</accession>
<evidence type="ECO:0000313" key="8">
    <source>
        <dbReference type="Proteomes" id="UP000824072"/>
    </source>
</evidence>
<dbReference type="InterPro" id="IPR019307">
    <property type="entry name" value="RNA-bd_AU-1/RNase_E/G"/>
</dbReference>
<dbReference type="Pfam" id="PF10150">
    <property type="entry name" value="RNase_E_G"/>
    <property type="match status" value="1"/>
</dbReference>
<evidence type="ECO:0000256" key="1">
    <source>
        <dbReference type="ARBA" id="ARBA00001946"/>
    </source>
</evidence>
<evidence type="ECO:0000256" key="2">
    <source>
        <dbReference type="ARBA" id="ARBA00022723"/>
    </source>
</evidence>
<dbReference type="PANTHER" id="PTHR30001">
    <property type="entry name" value="RIBONUCLEASE"/>
    <property type="match status" value="1"/>
</dbReference>
<keyword evidence="3" id="KW-0378">Hydrolase</keyword>
<dbReference type="InterPro" id="IPR004659">
    <property type="entry name" value="RNase_E/G"/>
</dbReference>
<reference evidence="7" key="2">
    <citation type="journal article" date="2021" name="PeerJ">
        <title>Extensive microbial diversity within the chicken gut microbiome revealed by metagenomics and culture.</title>
        <authorList>
            <person name="Gilroy R."/>
            <person name="Ravi A."/>
            <person name="Getino M."/>
            <person name="Pursley I."/>
            <person name="Horton D.L."/>
            <person name="Alikhan N.F."/>
            <person name="Baker D."/>
            <person name="Gharbi K."/>
            <person name="Hall N."/>
            <person name="Watson M."/>
            <person name="Adriaenssens E.M."/>
            <person name="Foster-Nyarko E."/>
            <person name="Jarju S."/>
            <person name="Secka A."/>
            <person name="Antonio M."/>
            <person name="Oren A."/>
            <person name="Chaudhuri R.R."/>
            <person name="La Ragione R."/>
            <person name="Hildebrand F."/>
            <person name="Pallen M.J."/>
        </authorList>
    </citation>
    <scope>NUCLEOTIDE SEQUENCE</scope>
    <source>
        <strain evidence="7">ChiHcec3-11533</strain>
    </source>
</reference>
<evidence type="ECO:0000259" key="6">
    <source>
        <dbReference type="PROSITE" id="PS50126"/>
    </source>
</evidence>
<evidence type="ECO:0000313" key="7">
    <source>
        <dbReference type="EMBL" id="HIU33273.1"/>
    </source>
</evidence>
<dbReference type="SMART" id="SM00316">
    <property type="entry name" value="S1"/>
    <property type="match status" value="1"/>
</dbReference>
<dbReference type="Proteomes" id="UP000824072">
    <property type="component" value="Unassembled WGS sequence"/>
</dbReference>
<comment type="caution">
    <text evidence="7">The sequence shown here is derived from an EMBL/GenBank/DDBJ whole genome shotgun (WGS) entry which is preliminary data.</text>
</comment>
<dbReference type="Gene3D" id="2.40.50.140">
    <property type="entry name" value="Nucleic acid-binding proteins"/>
    <property type="match status" value="1"/>
</dbReference>